<keyword evidence="9" id="KW-1185">Reference proteome</keyword>
<evidence type="ECO:0000259" key="6">
    <source>
        <dbReference type="PROSITE" id="PS51371"/>
    </source>
</evidence>
<protein>
    <submittedName>
        <fullName evidence="8">KpsF/GutQ family sugar-phosphate isomerase</fullName>
    </submittedName>
</protein>
<evidence type="ECO:0000256" key="4">
    <source>
        <dbReference type="PIRNR" id="PIRNR004692"/>
    </source>
</evidence>
<dbReference type="PROSITE" id="PS51464">
    <property type="entry name" value="SIS"/>
    <property type="match status" value="1"/>
</dbReference>
<dbReference type="Pfam" id="PF01380">
    <property type="entry name" value="SIS"/>
    <property type="match status" value="1"/>
</dbReference>
<evidence type="ECO:0000256" key="1">
    <source>
        <dbReference type="ARBA" id="ARBA00008165"/>
    </source>
</evidence>
<feature type="domain" description="SIS" evidence="7">
    <location>
        <begin position="39"/>
        <end position="182"/>
    </location>
</feature>
<dbReference type="RefSeq" id="WP_334315159.1">
    <property type="nucleotide sequence ID" value="NZ_CP065938.1"/>
</dbReference>
<dbReference type="InterPro" id="IPR000644">
    <property type="entry name" value="CBS_dom"/>
</dbReference>
<dbReference type="PANTHER" id="PTHR42745">
    <property type="match status" value="1"/>
</dbReference>
<keyword evidence="2" id="KW-0677">Repeat</keyword>
<reference evidence="8" key="1">
    <citation type="submission" date="2020-12" db="EMBL/GenBank/DDBJ databases">
        <title>Taurinivorans muris gen. nov., sp. nov., fundamental and realized metabolic niche of a ubiquitous sulfidogenic bacterium in the murine intestine.</title>
        <authorList>
            <person name="Ye H."/>
            <person name="Hanson B.T."/>
            <person name="Loy A."/>
        </authorList>
    </citation>
    <scope>NUCLEOTIDE SEQUENCE</scope>
    <source>
        <strain evidence="8">LT0009</strain>
    </source>
</reference>
<dbReference type="Pfam" id="PF00571">
    <property type="entry name" value="CBS"/>
    <property type="match status" value="2"/>
</dbReference>
<sequence length="328" mass="35316">MLTQNQIEKSLQLGKSVIRQEEKALEVLRQGIGRDFCAALELIFFCKGRLVVSGIGKSGHIGKKIAATMSSTGTPSFFLHPAEASHGDLGALTKNDVLLAISNSGESKELFDVLEYAARHAIKIIAITKNKNSFLGTQADICLELPNEQEACPIGCAPTSSTTMTLALGDALAMALLDLRGFSSEDFHDFHPGGKLGSKLKRVKDLMHIGEELPLIDKNAKMNEAVLEMTQKGLGCIAIVDRDTDNHLILQGLIADGDLRRHMSSDLLDKNVQEVMSVSPAVIDTEALASKAVGIMNEKGITSLVVLDGQGYMVGLIHMHDCLRVGIE</sequence>
<comment type="similarity">
    <text evidence="1 4">Belongs to the SIS family. GutQ/KpsF subfamily.</text>
</comment>
<evidence type="ECO:0000313" key="8">
    <source>
        <dbReference type="EMBL" id="UWX05575.1"/>
    </source>
</evidence>
<dbReference type="CDD" id="cd05014">
    <property type="entry name" value="SIS_Kpsf"/>
    <property type="match status" value="1"/>
</dbReference>
<evidence type="ECO:0000259" key="7">
    <source>
        <dbReference type="PROSITE" id="PS51464"/>
    </source>
</evidence>
<evidence type="ECO:0000256" key="2">
    <source>
        <dbReference type="ARBA" id="ARBA00022737"/>
    </source>
</evidence>
<dbReference type="Gene3D" id="3.10.580.10">
    <property type="entry name" value="CBS-domain"/>
    <property type="match status" value="1"/>
</dbReference>
<dbReference type="InterPro" id="IPR001347">
    <property type="entry name" value="SIS_dom"/>
</dbReference>
<dbReference type="InterPro" id="IPR050986">
    <property type="entry name" value="GutQ/KpsF_isomerases"/>
</dbReference>
<feature type="domain" description="CBS" evidence="6">
    <location>
        <begin position="276"/>
        <end position="328"/>
    </location>
</feature>
<dbReference type="Proteomes" id="UP001058120">
    <property type="component" value="Chromosome"/>
</dbReference>
<dbReference type="PIRSF" id="PIRSF004692">
    <property type="entry name" value="KdsD_KpsF"/>
    <property type="match status" value="1"/>
</dbReference>
<dbReference type="PANTHER" id="PTHR42745:SF1">
    <property type="entry name" value="ARABINOSE 5-PHOSPHATE ISOMERASE KDSD"/>
    <property type="match status" value="1"/>
</dbReference>
<proteinExistence type="inferred from homology"/>
<evidence type="ECO:0000313" key="9">
    <source>
        <dbReference type="Proteomes" id="UP001058120"/>
    </source>
</evidence>
<dbReference type="GO" id="GO:0016853">
    <property type="term" value="F:isomerase activity"/>
    <property type="evidence" value="ECO:0007669"/>
    <property type="project" value="UniProtKB-KW"/>
</dbReference>
<feature type="domain" description="CBS" evidence="6">
    <location>
        <begin position="207"/>
        <end position="270"/>
    </location>
</feature>
<accession>A0ABY5Y0L1</accession>
<dbReference type="InterPro" id="IPR035474">
    <property type="entry name" value="SIS_Kpsf"/>
</dbReference>
<dbReference type="PROSITE" id="PS51371">
    <property type="entry name" value="CBS"/>
    <property type="match status" value="2"/>
</dbReference>
<dbReference type="InterPro" id="IPR004800">
    <property type="entry name" value="KdsD/KpsF-type"/>
</dbReference>
<dbReference type="Gene3D" id="3.40.50.10490">
    <property type="entry name" value="Glucose-6-phosphate isomerase like protein, domain 1"/>
    <property type="match status" value="1"/>
</dbReference>
<dbReference type="InterPro" id="IPR046342">
    <property type="entry name" value="CBS_dom_sf"/>
</dbReference>
<evidence type="ECO:0000256" key="3">
    <source>
        <dbReference type="ARBA" id="ARBA00023122"/>
    </source>
</evidence>
<keyword evidence="8" id="KW-0413">Isomerase</keyword>
<dbReference type="InterPro" id="IPR046348">
    <property type="entry name" value="SIS_dom_sf"/>
</dbReference>
<dbReference type="SMART" id="SM00116">
    <property type="entry name" value="CBS"/>
    <property type="match status" value="2"/>
</dbReference>
<evidence type="ECO:0000256" key="5">
    <source>
        <dbReference type="PROSITE-ProRule" id="PRU00703"/>
    </source>
</evidence>
<dbReference type="NCBIfam" id="TIGR00393">
    <property type="entry name" value="kpsF"/>
    <property type="match status" value="1"/>
</dbReference>
<dbReference type="CDD" id="cd04604">
    <property type="entry name" value="CBS_pair_SIS_assoc"/>
    <property type="match status" value="1"/>
</dbReference>
<name>A0ABY5Y0L1_9BACT</name>
<keyword evidence="3 5" id="KW-0129">CBS domain</keyword>
<organism evidence="8 9">
    <name type="scientific">Taurinivorans muris</name>
    <dbReference type="NCBI Taxonomy" id="2787751"/>
    <lineage>
        <taxon>Bacteria</taxon>
        <taxon>Pseudomonadati</taxon>
        <taxon>Thermodesulfobacteriota</taxon>
        <taxon>Desulfovibrionia</taxon>
        <taxon>Desulfovibrionales</taxon>
        <taxon>Desulfovibrionaceae</taxon>
        <taxon>Taurinivorans</taxon>
    </lineage>
</organism>
<dbReference type="SUPFAM" id="SSF53697">
    <property type="entry name" value="SIS domain"/>
    <property type="match status" value="1"/>
</dbReference>
<gene>
    <name evidence="8" type="ORF">JBF11_09030</name>
</gene>
<dbReference type="EMBL" id="CP065938">
    <property type="protein sequence ID" value="UWX05575.1"/>
    <property type="molecule type" value="Genomic_DNA"/>
</dbReference>